<comment type="subcellular location">
    <subcellularLocation>
        <location evidence="1">Membrane</location>
        <topology evidence="1">Multi-pass membrane protein</topology>
    </subcellularLocation>
</comment>
<name>A0A6J2XRU3_SITOR</name>
<evidence type="ECO:0000256" key="6">
    <source>
        <dbReference type="ARBA" id="ARBA00023136"/>
    </source>
</evidence>
<dbReference type="InterPro" id="IPR011701">
    <property type="entry name" value="MFS"/>
</dbReference>
<proteinExistence type="predicted"/>
<evidence type="ECO:0000313" key="8">
    <source>
        <dbReference type="Proteomes" id="UP000504635"/>
    </source>
</evidence>
<dbReference type="GeneID" id="115881012"/>
<dbReference type="AlphaFoldDB" id="A0A6J2XRU3"/>
<organism evidence="8 9">
    <name type="scientific">Sitophilus oryzae</name>
    <name type="common">Rice weevil</name>
    <name type="synonym">Curculio oryzae</name>
    <dbReference type="NCBI Taxonomy" id="7048"/>
    <lineage>
        <taxon>Eukaryota</taxon>
        <taxon>Metazoa</taxon>
        <taxon>Ecdysozoa</taxon>
        <taxon>Arthropoda</taxon>
        <taxon>Hexapoda</taxon>
        <taxon>Insecta</taxon>
        <taxon>Pterygota</taxon>
        <taxon>Neoptera</taxon>
        <taxon>Endopterygota</taxon>
        <taxon>Coleoptera</taxon>
        <taxon>Polyphaga</taxon>
        <taxon>Cucujiformia</taxon>
        <taxon>Curculionidae</taxon>
        <taxon>Dryophthorinae</taxon>
        <taxon>Sitophilus</taxon>
    </lineage>
</organism>
<feature type="transmembrane region" description="Helical" evidence="7">
    <location>
        <begin position="157"/>
        <end position="175"/>
    </location>
</feature>
<dbReference type="Proteomes" id="UP000504635">
    <property type="component" value="Unplaced"/>
</dbReference>
<dbReference type="SUPFAM" id="SSF103473">
    <property type="entry name" value="MFS general substrate transporter"/>
    <property type="match status" value="1"/>
</dbReference>
<dbReference type="GO" id="GO:0015293">
    <property type="term" value="F:symporter activity"/>
    <property type="evidence" value="ECO:0007669"/>
    <property type="project" value="UniProtKB-KW"/>
</dbReference>
<keyword evidence="8" id="KW-1185">Reference proteome</keyword>
<dbReference type="RefSeq" id="XP_030754223.1">
    <property type="nucleotide sequence ID" value="XM_030898363.1"/>
</dbReference>
<accession>A0A6J2XRU3</accession>
<feature type="transmembrane region" description="Helical" evidence="7">
    <location>
        <begin position="20"/>
        <end position="42"/>
    </location>
</feature>
<protein>
    <submittedName>
        <fullName evidence="9">Inorganic phosphate cotransporter</fullName>
    </submittedName>
</protein>
<keyword evidence="4" id="KW-0769">Symport</keyword>
<evidence type="ECO:0000256" key="4">
    <source>
        <dbReference type="ARBA" id="ARBA00022847"/>
    </source>
</evidence>
<feature type="transmembrane region" description="Helical" evidence="7">
    <location>
        <begin position="281"/>
        <end position="300"/>
    </location>
</feature>
<keyword evidence="6 7" id="KW-0472">Membrane</keyword>
<evidence type="ECO:0000256" key="1">
    <source>
        <dbReference type="ARBA" id="ARBA00004141"/>
    </source>
</evidence>
<evidence type="ECO:0000256" key="5">
    <source>
        <dbReference type="ARBA" id="ARBA00022989"/>
    </source>
</evidence>
<dbReference type="Pfam" id="PF07690">
    <property type="entry name" value="MFS_1"/>
    <property type="match status" value="1"/>
</dbReference>
<feature type="transmembrane region" description="Helical" evidence="7">
    <location>
        <begin position="187"/>
        <end position="207"/>
    </location>
</feature>
<dbReference type="InterPro" id="IPR050382">
    <property type="entry name" value="MFS_Na/Anion_cotransporter"/>
</dbReference>
<dbReference type="KEGG" id="soy:115881012"/>
<evidence type="ECO:0000256" key="7">
    <source>
        <dbReference type="SAM" id="Phobius"/>
    </source>
</evidence>
<dbReference type="FunFam" id="1.20.1250.20:FF:000003">
    <property type="entry name" value="Solute carrier family 17 member 3"/>
    <property type="match status" value="1"/>
</dbReference>
<feature type="transmembrane region" description="Helical" evidence="7">
    <location>
        <begin position="54"/>
        <end position="73"/>
    </location>
</feature>
<reference evidence="9" key="1">
    <citation type="submission" date="2025-08" db="UniProtKB">
        <authorList>
            <consortium name="RefSeq"/>
        </authorList>
    </citation>
    <scope>IDENTIFICATION</scope>
    <source>
        <tissue evidence="9">Gonads</tissue>
    </source>
</reference>
<keyword evidence="3 7" id="KW-0812">Transmembrane</keyword>
<dbReference type="InterPro" id="IPR036259">
    <property type="entry name" value="MFS_trans_sf"/>
</dbReference>
<evidence type="ECO:0000256" key="2">
    <source>
        <dbReference type="ARBA" id="ARBA00022448"/>
    </source>
</evidence>
<dbReference type="GO" id="GO:0006820">
    <property type="term" value="P:monoatomic anion transport"/>
    <property type="evidence" value="ECO:0007669"/>
    <property type="project" value="TreeGrafter"/>
</dbReference>
<feature type="transmembrane region" description="Helical" evidence="7">
    <location>
        <begin position="213"/>
        <end position="232"/>
    </location>
</feature>
<evidence type="ECO:0000313" key="9">
    <source>
        <dbReference type="RefSeq" id="XP_030754223.1"/>
    </source>
</evidence>
<dbReference type="InParanoid" id="A0A6J2XRU3"/>
<feature type="transmembrane region" description="Helical" evidence="7">
    <location>
        <begin position="244"/>
        <end position="269"/>
    </location>
</feature>
<dbReference type="GO" id="GO:0016020">
    <property type="term" value="C:membrane"/>
    <property type="evidence" value="ECO:0007669"/>
    <property type="project" value="UniProtKB-SubCell"/>
</dbReference>
<keyword evidence="5 7" id="KW-1133">Transmembrane helix</keyword>
<dbReference type="PANTHER" id="PTHR11662">
    <property type="entry name" value="SOLUTE CARRIER FAMILY 17"/>
    <property type="match status" value="1"/>
</dbReference>
<gene>
    <name evidence="9" type="primary">LOC115881012</name>
</gene>
<sequence length="321" mass="36081">MLPVVASFVSTWIPPFERILLGGMVYCGTNLGIISSNVFTGLIIDLTDSWPMAFYIWSGIASGYCVLHLLYVYSFPAHHPNLSTEELDYLNKFLVPKRKLKTPWRKIFTNIPFWANLSGHTGHNYIFHTLFTYLPTYMKEILQFDITQNGLYSSAPFMALWLSAITLSITGNYIVHSMRCMNPLMFTRIFGLVSNVGSALLMASAVHVGCSRAWTIAFYIMAMAIKSFYYMTININTNELSRNYGGILFGVCNFVGCLCAIGGNAFIGAVTKNRKISEWQLVFWVNLGVAVGTSIIFFILSSSERQAFDYDEEEETPPSGH</sequence>
<dbReference type="Gene3D" id="1.20.1250.20">
    <property type="entry name" value="MFS general substrate transporter like domains"/>
    <property type="match status" value="1"/>
</dbReference>
<evidence type="ECO:0000256" key="3">
    <source>
        <dbReference type="ARBA" id="ARBA00022692"/>
    </source>
</evidence>
<dbReference type="PANTHER" id="PTHR11662:SF399">
    <property type="entry name" value="FI19708P1-RELATED"/>
    <property type="match status" value="1"/>
</dbReference>
<dbReference type="OrthoDB" id="2985014at2759"/>
<keyword evidence="2" id="KW-0813">Transport</keyword>